<dbReference type="InterPro" id="IPR052507">
    <property type="entry name" value="BPI_fold-antibacterial"/>
</dbReference>
<dbReference type="PANTHER" id="PTHR47145:SF1">
    <property type="entry name" value="BPI FOLD-CONTAINING FAMILY A MEMBER 2"/>
    <property type="match status" value="1"/>
</dbReference>
<reference evidence="8" key="3">
    <citation type="submission" date="2025-09" db="UniProtKB">
        <authorList>
            <consortium name="Ensembl"/>
        </authorList>
    </citation>
    <scope>IDENTIFICATION</scope>
</reference>
<dbReference type="GO" id="GO:0001530">
    <property type="term" value="F:lipopolysaccharide binding"/>
    <property type="evidence" value="ECO:0007669"/>
    <property type="project" value="Ensembl"/>
</dbReference>
<reference evidence="8" key="2">
    <citation type="submission" date="2025-08" db="UniProtKB">
        <authorList>
            <consortium name="Ensembl"/>
        </authorList>
    </citation>
    <scope>IDENTIFICATION</scope>
</reference>
<evidence type="ECO:0000256" key="5">
    <source>
        <dbReference type="ARBA" id="ARBA00023157"/>
    </source>
</evidence>
<dbReference type="FunCoup" id="H0X3C5">
    <property type="interactions" value="167"/>
</dbReference>
<accession>H0X3C5</accession>
<comment type="subcellular location">
    <subcellularLocation>
        <location evidence="1">Secreted</location>
    </subcellularLocation>
</comment>
<organism evidence="8 9">
    <name type="scientific">Otolemur garnettii</name>
    <name type="common">Small-eared galago</name>
    <name type="synonym">Garnett's greater bushbaby</name>
    <dbReference type="NCBI Taxonomy" id="30611"/>
    <lineage>
        <taxon>Eukaryota</taxon>
        <taxon>Metazoa</taxon>
        <taxon>Chordata</taxon>
        <taxon>Craniata</taxon>
        <taxon>Vertebrata</taxon>
        <taxon>Euteleostomi</taxon>
        <taxon>Mammalia</taxon>
        <taxon>Eutheria</taxon>
        <taxon>Euarchontoglires</taxon>
        <taxon>Primates</taxon>
        <taxon>Strepsirrhini</taxon>
        <taxon>Lorisiformes</taxon>
        <taxon>Galagidae</taxon>
        <taxon>Otolemur</taxon>
    </lineage>
</organism>
<reference evidence="9" key="1">
    <citation type="submission" date="2011-03" db="EMBL/GenBank/DDBJ databases">
        <title>Version 3 of the genome sequence of Otolemur garnettii (Bushbaby).</title>
        <authorList>
            <consortium name="The Broad Institute Genome Sequencing Platform"/>
            <person name="Di Palma F."/>
            <person name="Johnson J."/>
            <person name="Lander E.S."/>
            <person name="Lindblad-Toh K."/>
            <person name="Jaffe D.B."/>
            <person name="Gnerre S."/>
            <person name="MacCallum I."/>
            <person name="Przybylski D."/>
            <person name="Ribeiro F.J."/>
            <person name="Burton J.N."/>
            <person name="Walker B.J."/>
            <person name="Sharpe T."/>
            <person name="Hall G."/>
        </authorList>
    </citation>
    <scope>NUCLEOTIDE SEQUENCE [LARGE SCALE GENOMIC DNA]</scope>
</reference>
<dbReference type="AlphaFoldDB" id="H0X3C5"/>
<dbReference type="GO" id="GO:0030141">
    <property type="term" value="C:secretory granule"/>
    <property type="evidence" value="ECO:0007669"/>
    <property type="project" value="TreeGrafter"/>
</dbReference>
<sequence>MLQLWKLVLLCGLLTGTSASLLHLGDDLHGVVDKLTPVLDKGLETVDHALDSLLQKVKVDLKVLQNSSAWKLAVNKIQEAQKLIDNVFSDSLPSLEKSLGLKTKNFLILDIKPQVTADGNKFALRIPVIANLTLDLPILGQIIDLQVSLDFLTGVTVEIDPQTKVPRLILGECAVDPNSISFSLMDRRSKLINNVVDAITGTLNNAVPYIMQKDVCPLIHILLRDLNVDVKYIHDLMGKDAVDKYSFP</sequence>
<keyword evidence="3" id="KW-0964">Secreted</keyword>
<feature type="signal peptide" evidence="6">
    <location>
        <begin position="1"/>
        <end position="19"/>
    </location>
</feature>
<evidence type="ECO:0000313" key="8">
    <source>
        <dbReference type="Ensembl" id="ENSOGAP00000009614.2"/>
    </source>
</evidence>
<evidence type="ECO:0000313" key="9">
    <source>
        <dbReference type="Proteomes" id="UP000005225"/>
    </source>
</evidence>
<dbReference type="HOGENOM" id="CLU_097590_0_0_1"/>
<dbReference type="Proteomes" id="UP000005225">
    <property type="component" value="Unassembled WGS sequence"/>
</dbReference>
<dbReference type="InterPro" id="IPR017942">
    <property type="entry name" value="Lipid-bd_serum_glycop_N"/>
</dbReference>
<dbReference type="Gene3D" id="3.15.10.10">
    <property type="entry name" value="Bactericidal permeability-increasing protein, domain 1"/>
    <property type="match status" value="1"/>
</dbReference>
<dbReference type="InterPro" id="IPR017943">
    <property type="entry name" value="Bactericidal_perm-incr_a/b_dom"/>
</dbReference>
<dbReference type="EMBL" id="AAQR03054153">
    <property type="status" value="NOT_ANNOTATED_CDS"/>
    <property type="molecule type" value="Genomic_DNA"/>
</dbReference>
<name>H0X3C5_OTOGA</name>
<evidence type="ECO:0000256" key="2">
    <source>
        <dbReference type="ARBA" id="ARBA00009020"/>
    </source>
</evidence>
<dbReference type="OMA" id="CPLIHLL"/>
<dbReference type="GO" id="GO:0070062">
    <property type="term" value="C:extracellular exosome"/>
    <property type="evidence" value="ECO:0007669"/>
    <property type="project" value="TreeGrafter"/>
</dbReference>
<dbReference type="Pfam" id="PF01273">
    <property type="entry name" value="LBP_BPI_CETP"/>
    <property type="match status" value="1"/>
</dbReference>
<dbReference type="PANTHER" id="PTHR47145">
    <property type="entry name" value="BPI FOLD-CONTAINING FAMILY A MEMBER 2"/>
    <property type="match status" value="1"/>
</dbReference>
<dbReference type="eggNOG" id="ENOG502TE6F">
    <property type="taxonomic scope" value="Eukaryota"/>
</dbReference>
<dbReference type="GeneTree" id="ENSGT01100000263546"/>
<evidence type="ECO:0000256" key="6">
    <source>
        <dbReference type="SAM" id="SignalP"/>
    </source>
</evidence>
<keyword evidence="9" id="KW-1185">Reference proteome</keyword>
<proteinExistence type="inferred from homology"/>
<keyword evidence="4 6" id="KW-0732">Signal</keyword>
<comment type="similarity">
    <text evidence="2">Belongs to the BPI/LBP/Plunc superfamily. Plunc family.</text>
</comment>
<dbReference type="EMBL" id="AAQR03054154">
    <property type="status" value="NOT_ANNOTATED_CDS"/>
    <property type="molecule type" value="Genomic_DNA"/>
</dbReference>
<feature type="domain" description="Lipid-binding serum glycoprotein N-terminal" evidence="7">
    <location>
        <begin position="93"/>
        <end position="226"/>
    </location>
</feature>
<evidence type="ECO:0000259" key="7">
    <source>
        <dbReference type="Pfam" id="PF01273"/>
    </source>
</evidence>
<dbReference type="SUPFAM" id="SSF55394">
    <property type="entry name" value="Bactericidal permeability-increasing protein, BPI"/>
    <property type="match status" value="1"/>
</dbReference>
<dbReference type="STRING" id="30611.ENSOGAP00000009614"/>
<keyword evidence="5" id="KW-1015">Disulfide bond</keyword>
<evidence type="ECO:0000256" key="4">
    <source>
        <dbReference type="ARBA" id="ARBA00022729"/>
    </source>
</evidence>
<protein>
    <submittedName>
        <fullName evidence="8">BPI fold containing family A member 2</fullName>
    </submittedName>
</protein>
<dbReference type="InParanoid" id="H0X3C5"/>
<feature type="chain" id="PRO_5003544367" evidence="6">
    <location>
        <begin position="20"/>
        <end position="248"/>
    </location>
</feature>
<dbReference type="Ensembl" id="ENSOGAT00000010745.2">
    <property type="protein sequence ID" value="ENSOGAP00000009614.2"/>
    <property type="gene ID" value="ENSOGAG00000010742.2"/>
</dbReference>
<evidence type="ECO:0000256" key="1">
    <source>
        <dbReference type="ARBA" id="ARBA00004613"/>
    </source>
</evidence>
<evidence type="ECO:0000256" key="3">
    <source>
        <dbReference type="ARBA" id="ARBA00022525"/>
    </source>
</evidence>